<sequence>MTNPLPGAMVCQLQRGLMLLLDLGWGRAHVEADEKREGDGEGNGVEEGANEHRCWIGIEKWHFGAVSGAEATAKEGTAAAPLPLPCFFFDFEQSEQLSAANGFGPSIIGSEPPFKVKGLWLFQGKEIPQFVAFEGEAVLDAKCFK</sequence>
<keyword evidence="2" id="KW-0251">Elongation factor</keyword>
<name>A0A8S0S1J6_OLEEU</name>
<feature type="chain" id="PRO_5035944797" evidence="1">
    <location>
        <begin position="33"/>
        <end position="145"/>
    </location>
</feature>
<keyword evidence="3" id="KW-1185">Reference proteome</keyword>
<evidence type="ECO:0000313" key="3">
    <source>
        <dbReference type="Proteomes" id="UP000594638"/>
    </source>
</evidence>
<dbReference type="EMBL" id="CACTIH010003848">
    <property type="protein sequence ID" value="CAA2986245.1"/>
    <property type="molecule type" value="Genomic_DNA"/>
</dbReference>
<accession>A0A8S0S1J6</accession>
<dbReference type="Gramene" id="OE9A081979T1">
    <property type="protein sequence ID" value="OE9A081979C1"/>
    <property type="gene ID" value="OE9A081979"/>
</dbReference>
<proteinExistence type="predicted"/>
<gene>
    <name evidence="2" type="ORF">OLEA9_A081979</name>
</gene>
<evidence type="ECO:0000256" key="1">
    <source>
        <dbReference type="SAM" id="SignalP"/>
    </source>
</evidence>
<dbReference type="GO" id="GO:0003746">
    <property type="term" value="F:translation elongation factor activity"/>
    <property type="evidence" value="ECO:0007669"/>
    <property type="project" value="UniProtKB-KW"/>
</dbReference>
<organism evidence="2 3">
    <name type="scientific">Olea europaea subsp. europaea</name>
    <dbReference type="NCBI Taxonomy" id="158383"/>
    <lineage>
        <taxon>Eukaryota</taxon>
        <taxon>Viridiplantae</taxon>
        <taxon>Streptophyta</taxon>
        <taxon>Embryophyta</taxon>
        <taxon>Tracheophyta</taxon>
        <taxon>Spermatophyta</taxon>
        <taxon>Magnoliopsida</taxon>
        <taxon>eudicotyledons</taxon>
        <taxon>Gunneridae</taxon>
        <taxon>Pentapetalae</taxon>
        <taxon>asterids</taxon>
        <taxon>lamiids</taxon>
        <taxon>Lamiales</taxon>
        <taxon>Oleaceae</taxon>
        <taxon>Oleeae</taxon>
        <taxon>Olea</taxon>
    </lineage>
</organism>
<keyword evidence="1" id="KW-0732">Signal</keyword>
<dbReference type="InterPro" id="IPR036433">
    <property type="entry name" value="EF1B_G_C_sf"/>
</dbReference>
<dbReference type="OrthoDB" id="249703at2759"/>
<protein>
    <submittedName>
        <fullName evidence="2">Elongation factor 1-gamma 2-like</fullName>
    </submittedName>
</protein>
<dbReference type="SUPFAM" id="SSF89942">
    <property type="entry name" value="eEF1-gamma domain"/>
    <property type="match status" value="1"/>
</dbReference>
<evidence type="ECO:0000313" key="2">
    <source>
        <dbReference type="EMBL" id="CAA2986245.1"/>
    </source>
</evidence>
<dbReference type="Proteomes" id="UP000594638">
    <property type="component" value="Unassembled WGS sequence"/>
</dbReference>
<comment type="caution">
    <text evidence="2">The sequence shown here is derived from an EMBL/GenBank/DDBJ whole genome shotgun (WGS) entry which is preliminary data.</text>
</comment>
<feature type="signal peptide" evidence="1">
    <location>
        <begin position="1"/>
        <end position="32"/>
    </location>
</feature>
<keyword evidence="2" id="KW-0648">Protein biosynthesis</keyword>
<reference evidence="2 3" key="1">
    <citation type="submission" date="2019-12" db="EMBL/GenBank/DDBJ databases">
        <authorList>
            <person name="Alioto T."/>
            <person name="Alioto T."/>
            <person name="Gomez Garrido J."/>
        </authorList>
    </citation>
    <scope>NUCLEOTIDE SEQUENCE [LARGE SCALE GENOMIC DNA]</scope>
</reference>
<dbReference type="AlphaFoldDB" id="A0A8S0S1J6"/>